<comment type="caution">
    <text evidence="6">The sequence shown here is derived from an EMBL/GenBank/DDBJ whole genome shotgun (WGS) entry which is preliminary data.</text>
</comment>
<dbReference type="PANTHER" id="PTHR21737:SF4">
    <property type="entry name" value="SPLICING FACTOR CACTIN"/>
    <property type="match status" value="1"/>
</dbReference>
<feature type="region of interest" description="Disordered" evidence="3">
    <location>
        <begin position="274"/>
        <end position="326"/>
    </location>
</feature>
<dbReference type="SMART" id="SM01050">
    <property type="entry name" value="CactinC_cactus"/>
    <property type="match status" value="1"/>
</dbReference>
<dbReference type="Proteomes" id="UP001231518">
    <property type="component" value="Chromosome 18"/>
</dbReference>
<dbReference type="InterPro" id="IPR018816">
    <property type="entry name" value="Cactin_central"/>
</dbReference>
<dbReference type="InterPro" id="IPR019134">
    <property type="entry name" value="Cactin_C"/>
</dbReference>
<dbReference type="GO" id="GO:0045292">
    <property type="term" value="P:mRNA cis splicing, via spliceosome"/>
    <property type="evidence" value="ECO:0007669"/>
    <property type="project" value="TreeGrafter"/>
</dbReference>
<accession>A0AAD8DSS8</accession>
<reference evidence="6" key="1">
    <citation type="submission" date="2023-03" db="EMBL/GenBank/DDBJ databases">
        <title>Chromosome-level genomes of two armyworms, Mythimna separata and Mythimna loreyi, provide insights into the biosynthesis and reception of sex pheromones.</title>
        <authorList>
            <person name="Zhao H."/>
        </authorList>
    </citation>
    <scope>NUCLEOTIDE SEQUENCE</scope>
    <source>
        <strain evidence="6">BeijingLab</strain>
        <tissue evidence="6">Pupa</tissue>
    </source>
</reference>
<organism evidence="6 7">
    <name type="scientific">Mythimna separata</name>
    <name type="common">Oriental armyworm</name>
    <name type="synonym">Pseudaletia separata</name>
    <dbReference type="NCBI Taxonomy" id="271217"/>
    <lineage>
        <taxon>Eukaryota</taxon>
        <taxon>Metazoa</taxon>
        <taxon>Ecdysozoa</taxon>
        <taxon>Arthropoda</taxon>
        <taxon>Hexapoda</taxon>
        <taxon>Insecta</taxon>
        <taxon>Pterygota</taxon>
        <taxon>Neoptera</taxon>
        <taxon>Endopterygota</taxon>
        <taxon>Lepidoptera</taxon>
        <taxon>Glossata</taxon>
        <taxon>Ditrysia</taxon>
        <taxon>Noctuoidea</taxon>
        <taxon>Noctuidae</taxon>
        <taxon>Noctuinae</taxon>
        <taxon>Hadenini</taxon>
        <taxon>Mythimna</taxon>
    </lineage>
</organism>
<feature type="domain" description="Splicing factor Cactin C-terminal" evidence="4">
    <location>
        <begin position="411"/>
        <end position="535"/>
    </location>
</feature>
<dbReference type="EMBL" id="JARGEI010000016">
    <property type="protein sequence ID" value="KAJ8718230.1"/>
    <property type="molecule type" value="Genomic_DNA"/>
</dbReference>
<proteinExistence type="inferred from homology"/>
<comment type="similarity">
    <text evidence="1">Belongs to the CACTIN family.</text>
</comment>
<evidence type="ECO:0000259" key="4">
    <source>
        <dbReference type="Pfam" id="PF09732"/>
    </source>
</evidence>
<name>A0AAD8DSS8_MYTSE</name>
<feature type="domain" description="Splicing factor cactin central" evidence="5">
    <location>
        <begin position="113"/>
        <end position="283"/>
    </location>
</feature>
<dbReference type="PANTHER" id="PTHR21737">
    <property type="entry name" value="POLYGLUTAMINE BINDING PROTEIN 1/MARVEL MEMBRANE-ASSOCIATING DOMAIN CONTAINING 3"/>
    <property type="match status" value="1"/>
</dbReference>
<dbReference type="Pfam" id="PF10312">
    <property type="entry name" value="Cactin_mid"/>
    <property type="match status" value="1"/>
</dbReference>
<evidence type="ECO:0000259" key="5">
    <source>
        <dbReference type="Pfam" id="PF10312"/>
    </source>
</evidence>
<sequence>MSTEARHLRKRQEKERKCRERLGWDNEYSHYTNKDNPFGDPELTNTFVWTKKLAKQGVETMSRDELEALNRQKQLQIKTELRKLKQRRLERATENEARAADAAARHDGTCTLAEDAFLLQQARLRAQIRIQQRRAKPIDLLANYVTSEDGEDAPEMHEPCTYINGLQSQDLEDLLEDIKVYKELENNANQAYWEDVQTVAQDELDKLRRPAAPDTRRDAVHQAVAGDVTQIFKDKSVAQLEVLQAQVERKLCGREDGVNVAYWESLLAQLKGHTSRARLHSRHQRRLQRAPQRAAAPEPGEPSGLQSSEVERATEPAAAAAAHGSDAGAEQCRQLYRAARYSPAPLSPRALPPGARLLDAEQDAAYLTSRRAAFVQTQPAVDTDRARTTGAARDEAHAPVEHSLGSQACAWRDQFRPRKPRYFNRVQTGWEWHKYNQTHYGADSPPPRAVLGYQFNILYPDLVDKRATPHYYVEACPENPELAVIRFEAGAPYEDIAFRIVRGEWERAARRGFRCRFVRGALQLCFRLKRRRYRR</sequence>
<evidence type="ECO:0000256" key="3">
    <source>
        <dbReference type="SAM" id="MobiDB-lite"/>
    </source>
</evidence>
<keyword evidence="7" id="KW-1185">Reference proteome</keyword>
<feature type="compositionally biased region" description="Low complexity" evidence="3">
    <location>
        <begin position="315"/>
        <end position="326"/>
    </location>
</feature>
<dbReference type="GO" id="GO:0005737">
    <property type="term" value="C:cytoplasm"/>
    <property type="evidence" value="ECO:0007669"/>
    <property type="project" value="TreeGrafter"/>
</dbReference>
<evidence type="ECO:0000256" key="1">
    <source>
        <dbReference type="ARBA" id="ARBA00006895"/>
    </source>
</evidence>
<dbReference type="AlphaFoldDB" id="A0AAD8DSS8"/>
<feature type="compositionally biased region" description="Basic residues" evidence="3">
    <location>
        <begin position="274"/>
        <end position="288"/>
    </location>
</feature>
<gene>
    <name evidence="6" type="ORF">PYW07_006160</name>
</gene>
<dbReference type="Pfam" id="PF09732">
    <property type="entry name" value="CactinC_cactus"/>
    <property type="match status" value="1"/>
</dbReference>
<evidence type="ECO:0000256" key="2">
    <source>
        <dbReference type="ARBA" id="ARBA00034534"/>
    </source>
</evidence>
<feature type="compositionally biased region" description="Low complexity" evidence="3">
    <location>
        <begin position="289"/>
        <end position="302"/>
    </location>
</feature>
<evidence type="ECO:0000313" key="6">
    <source>
        <dbReference type="EMBL" id="KAJ8718230.1"/>
    </source>
</evidence>
<dbReference type="GO" id="GO:0005681">
    <property type="term" value="C:spliceosomal complex"/>
    <property type="evidence" value="ECO:0007669"/>
    <property type="project" value="TreeGrafter"/>
</dbReference>
<evidence type="ECO:0000313" key="7">
    <source>
        <dbReference type="Proteomes" id="UP001231518"/>
    </source>
</evidence>
<protein>
    <recommendedName>
        <fullName evidence="2">Splicing factor Cactin</fullName>
    </recommendedName>
</protein>